<keyword evidence="2" id="KW-1185">Reference proteome</keyword>
<organism evidence="1 2">
    <name type="scientific">Anopheles atroparvus</name>
    <name type="common">European mosquito</name>
    <dbReference type="NCBI Taxonomy" id="41427"/>
    <lineage>
        <taxon>Eukaryota</taxon>
        <taxon>Metazoa</taxon>
        <taxon>Ecdysozoa</taxon>
        <taxon>Arthropoda</taxon>
        <taxon>Hexapoda</taxon>
        <taxon>Insecta</taxon>
        <taxon>Pterygota</taxon>
        <taxon>Neoptera</taxon>
        <taxon>Endopterygota</taxon>
        <taxon>Diptera</taxon>
        <taxon>Nematocera</taxon>
        <taxon>Culicoidea</taxon>
        <taxon>Culicidae</taxon>
        <taxon>Anophelinae</taxon>
        <taxon>Anopheles</taxon>
    </lineage>
</organism>
<proteinExistence type="predicted"/>
<reference evidence="1" key="1">
    <citation type="submission" date="2024-04" db="UniProtKB">
        <authorList>
            <consortium name="EnsemblMetazoa"/>
        </authorList>
    </citation>
    <scope>IDENTIFICATION</scope>
    <source>
        <strain evidence="1">EBRO</strain>
    </source>
</reference>
<evidence type="ECO:0000313" key="2">
    <source>
        <dbReference type="Proteomes" id="UP000075880"/>
    </source>
</evidence>
<dbReference type="AlphaFoldDB" id="A0AAG5DV84"/>
<evidence type="ECO:0000313" key="1">
    <source>
        <dbReference type="EnsemblMetazoa" id="ENSAATROPP014845"/>
    </source>
</evidence>
<protein>
    <submittedName>
        <fullName evidence="1">Uncharacterized protein</fullName>
    </submittedName>
</protein>
<name>A0AAG5DV84_ANOAO</name>
<dbReference type="EnsemblMetazoa" id="ENSAATROPT016858">
    <property type="protein sequence ID" value="ENSAATROPP014845"/>
    <property type="gene ID" value="ENSAATROPG013803"/>
</dbReference>
<sequence>DSAVRCKCYETLSRGFSLLVATSLQRYCNGGFNLFVSNAALSDRFFHAPQTPETTIGGGIAWKKRDKLGVLICAALRYQCAYARVRLGCVRSKKVHEKRNVRCTTTDLSNLIEAGCRLSVLLYLPPLDRGRLGKQLCSRTRVLRPKIHPTIKQSTE</sequence>
<dbReference type="Proteomes" id="UP000075880">
    <property type="component" value="Unassembled WGS sequence"/>
</dbReference>
<accession>A0AAG5DV84</accession>